<feature type="transmembrane region" description="Helical" evidence="8">
    <location>
        <begin position="288"/>
        <end position="310"/>
    </location>
</feature>
<proteinExistence type="inferred from homology"/>
<dbReference type="AlphaFoldDB" id="A0A137P187"/>
<feature type="transmembrane region" description="Helical" evidence="8">
    <location>
        <begin position="414"/>
        <end position="435"/>
    </location>
</feature>
<evidence type="ECO:0000256" key="1">
    <source>
        <dbReference type="ARBA" id="ARBA00004141"/>
    </source>
</evidence>
<keyword evidence="11" id="KW-1185">Reference proteome</keyword>
<keyword evidence="3 7" id="KW-0813">Transport</keyword>
<dbReference type="GO" id="GO:0015149">
    <property type="term" value="F:hexose transmembrane transporter activity"/>
    <property type="evidence" value="ECO:0007669"/>
    <property type="project" value="TreeGrafter"/>
</dbReference>
<feature type="transmembrane region" description="Helical" evidence="8">
    <location>
        <begin position="447"/>
        <end position="467"/>
    </location>
</feature>
<dbReference type="Gene3D" id="1.20.1250.20">
    <property type="entry name" value="MFS general substrate transporter like domains"/>
    <property type="match status" value="1"/>
</dbReference>
<evidence type="ECO:0000259" key="9">
    <source>
        <dbReference type="PROSITE" id="PS50850"/>
    </source>
</evidence>
<feature type="transmembrane region" description="Helical" evidence="8">
    <location>
        <begin position="322"/>
        <end position="344"/>
    </location>
</feature>
<evidence type="ECO:0000256" key="8">
    <source>
        <dbReference type="SAM" id="Phobius"/>
    </source>
</evidence>
<evidence type="ECO:0000256" key="3">
    <source>
        <dbReference type="ARBA" id="ARBA00022448"/>
    </source>
</evidence>
<feature type="transmembrane region" description="Helical" evidence="8">
    <location>
        <begin position="12"/>
        <end position="34"/>
    </location>
</feature>
<dbReference type="PANTHER" id="PTHR23503">
    <property type="entry name" value="SOLUTE CARRIER FAMILY 2"/>
    <property type="match status" value="1"/>
</dbReference>
<dbReference type="InterPro" id="IPR045263">
    <property type="entry name" value="GLUT"/>
</dbReference>
<dbReference type="EMBL" id="KQ964567">
    <property type="protein sequence ID" value="KXN68639.1"/>
    <property type="molecule type" value="Genomic_DNA"/>
</dbReference>
<dbReference type="STRING" id="796925.A0A137P187"/>
<name>A0A137P187_CONC2</name>
<evidence type="ECO:0000256" key="2">
    <source>
        <dbReference type="ARBA" id="ARBA00010992"/>
    </source>
</evidence>
<feature type="transmembrane region" description="Helical" evidence="8">
    <location>
        <begin position="104"/>
        <end position="122"/>
    </location>
</feature>
<accession>A0A137P187</accession>
<comment type="similarity">
    <text evidence="2 7">Belongs to the major facilitator superfamily. Sugar transporter (TC 2.A.1.1) family.</text>
</comment>
<dbReference type="Pfam" id="PF00083">
    <property type="entry name" value="Sugar_tr"/>
    <property type="match status" value="1"/>
</dbReference>
<evidence type="ECO:0000256" key="6">
    <source>
        <dbReference type="ARBA" id="ARBA00023136"/>
    </source>
</evidence>
<evidence type="ECO:0000256" key="7">
    <source>
        <dbReference type="RuleBase" id="RU003346"/>
    </source>
</evidence>
<dbReference type="OMA" id="WAITASF"/>
<dbReference type="PROSITE" id="PS00217">
    <property type="entry name" value="SUGAR_TRANSPORT_2"/>
    <property type="match status" value="1"/>
</dbReference>
<feature type="transmembrane region" description="Helical" evidence="8">
    <location>
        <begin position="351"/>
        <end position="371"/>
    </location>
</feature>
<feature type="transmembrane region" description="Helical" evidence="8">
    <location>
        <begin position="128"/>
        <end position="149"/>
    </location>
</feature>
<dbReference type="GO" id="GO:0016020">
    <property type="term" value="C:membrane"/>
    <property type="evidence" value="ECO:0007669"/>
    <property type="project" value="UniProtKB-SubCell"/>
</dbReference>
<dbReference type="PROSITE" id="PS50850">
    <property type="entry name" value="MFS"/>
    <property type="match status" value="1"/>
</dbReference>
<feature type="transmembrane region" description="Helical" evidence="8">
    <location>
        <begin position="377"/>
        <end position="402"/>
    </location>
</feature>
<dbReference type="InterPro" id="IPR036259">
    <property type="entry name" value="MFS_trans_sf"/>
</dbReference>
<keyword evidence="5 8" id="KW-1133">Transmembrane helix</keyword>
<dbReference type="InterPro" id="IPR020846">
    <property type="entry name" value="MFS_dom"/>
</dbReference>
<reference evidence="10 11" key="1">
    <citation type="journal article" date="2015" name="Genome Biol. Evol.">
        <title>Phylogenomic analyses indicate that early fungi evolved digesting cell walls of algal ancestors of land plants.</title>
        <authorList>
            <person name="Chang Y."/>
            <person name="Wang S."/>
            <person name="Sekimoto S."/>
            <person name="Aerts A.L."/>
            <person name="Choi C."/>
            <person name="Clum A."/>
            <person name="LaButti K.M."/>
            <person name="Lindquist E.A."/>
            <person name="Yee Ngan C."/>
            <person name="Ohm R.A."/>
            <person name="Salamov A.A."/>
            <person name="Grigoriev I.V."/>
            <person name="Spatafora J.W."/>
            <person name="Berbee M.L."/>
        </authorList>
    </citation>
    <scope>NUCLEOTIDE SEQUENCE [LARGE SCALE GENOMIC DNA]</scope>
    <source>
        <strain evidence="10 11">NRRL 28638</strain>
    </source>
</reference>
<dbReference type="InterPro" id="IPR005829">
    <property type="entry name" value="Sugar_transporter_CS"/>
</dbReference>
<evidence type="ECO:0000256" key="5">
    <source>
        <dbReference type="ARBA" id="ARBA00022989"/>
    </source>
</evidence>
<evidence type="ECO:0000313" key="10">
    <source>
        <dbReference type="EMBL" id="KXN68639.1"/>
    </source>
</evidence>
<keyword evidence="6 8" id="KW-0472">Membrane</keyword>
<dbReference type="PANTHER" id="PTHR23503:SF8">
    <property type="entry name" value="FACILITATED GLUCOSE TRANSPORTER PROTEIN 1"/>
    <property type="match status" value="1"/>
</dbReference>
<feature type="transmembrane region" description="Helical" evidence="8">
    <location>
        <begin position="161"/>
        <end position="182"/>
    </location>
</feature>
<dbReference type="NCBIfam" id="TIGR00879">
    <property type="entry name" value="SP"/>
    <property type="match status" value="1"/>
</dbReference>
<dbReference type="InterPro" id="IPR005828">
    <property type="entry name" value="MFS_sugar_transport-like"/>
</dbReference>
<comment type="subcellular location">
    <subcellularLocation>
        <location evidence="1">Membrane</location>
        <topology evidence="1">Multi-pass membrane protein</topology>
    </subcellularLocation>
</comment>
<dbReference type="InterPro" id="IPR003663">
    <property type="entry name" value="Sugar/inositol_transpt"/>
</dbReference>
<sequence length="498" mass="54131">MSENPDFNGLKSQLTFTLLLSAVIATLTSLQFGYHTGELNTPSAILLNCPVERVGKEVPPFFESCFNLSQFAFSLVTAIFPLGGVLGSVLGAQAMEKFGRKGALLYNNAFLLSGSIAITFSQNALTMFTGRLLVGIAAGIGLVVLPVYLNEISPQTLKGLIGMLNQIGIVSGIILSQVFGILFSSEKYWRYIFMVNIFVSGVQLLLFSRAPESPVYLLTKPNGYIEAEKSLKYLRASGNVDEELSDLQNLNNNPEGYQSLETPQNTVTTEQSLSVKELLSSSYHFPSLVMIMFVHFTQQASGINAIMYFSTDILTPAFPSTAKYITLLINVVQLIVALVSAPYVDKLGRRSLLIASGVLMTVSNILFGLASNAESPYLSALTIFCATGTFSLGLGPLPFILLPEMFDTPSVSSASTLALPTNLFFNFLVGLVFLPLKTLLGGENNTYSGNVFILFGIMLGGCIYVIYKILPETKSQSATTNMKELQANYNQFFRLARS</sequence>
<feature type="transmembrane region" description="Helical" evidence="8">
    <location>
        <begin position="71"/>
        <end position="92"/>
    </location>
</feature>
<dbReference type="PRINTS" id="PR00171">
    <property type="entry name" value="SUGRTRNSPORT"/>
</dbReference>
<feature type="transmembrane region" description="Helical" evidence="8">
    <location>
        <begin position="188"/>
        <end position="207"/>
    </location>
</feature>
<dbReference type="Proteomes" id="UP000070444">
    <property type="component" value="Unassembled WGS sequence"/>
</dbReference>
<keyword evidence="4 8" id="KW-0812">Transmembrane</keyword>
<feature type="domain" description="Major facilitator superfamily (MFS) profile" evidence="9">
    <location>
        <begin position="21"/>
        <end position="474"/>
    </location>
</feature>
<protein>
    <submittedName>
        <fullName evidence="10">General substrate transporter</fullName>
    </submittedName>
</protein>
<dbReference type="PROSITE" id="PS00216">
    <property type="entry name" value="SUGAR_TRANSPORT_1"/>
    <property type="match status" value="1"/>
</dbReference>
<gene>
    <name evidence="10" type="ORF">CONCODRAFT_82118</name>
</gene>
<dbReference type="OrthoDB" id="4540492at2759"/>
<evidence type="ECO:0000256" key="4">
    <source>
        <dbReference type="ARBA" id="ARBA00022692"/>
    </source>
</evidence>
<organism evidence="10 11">
    <name type="scientific">Conidiobolus coronatus (strain ATCC 28846 / CBS 209.66 / NRRL 28638)</name>
    <name type="common">Delacroixia coronata</name>
    <dbReference type="NCBI Taxonomy" id="796925"/>
    <lineage>
        <taxon>Eukaryota</taxon>
        <taxon>Fungi</taxon>
        <taxon>Fungi incertae sedis</taxon>
        <taxon>Zoopagomycota</taxon>
        <taxon>Entomophthoromycotina</taxon>
        <taxon>Entomophthoromycetes</taxon>
        <taxon>Entomophthorales</taxon>
        <taxon>Ancylistaceae</taxon>
        <taxon>Conidiobolus</taxon>
    </lineage>
</organism>
<evidence type="ECO:0000313" key="11">
    <source>
        <dbReference type="Proteomes" id="UP000070444"/>
    </source>
</evidence>
<dbReference type="SUPFAM" id="SSF103473">
    <property type="entry name" value="MFS general substrate transporter"/>
    <property type="match status" value="1"/>
</dbReference>